<feature type="domain" description="Polymerase nucleotidyl transferase" evidence="6">
    <location>
        <begin position="12"/>
        <end position="87"/>
    </location>
</feature>
<keyword evidence="5" id="KW-0378">Hydrolase</keyword>
<dbReference type="PANTHER" id="PTHR34139">
    <property type="entry name" value="UPF0331 PROTEIN MJ0127"/>
    <property type="match status" value="1"/>
</dbReference>
<name>F0LHN5_THEBM</name>
<dbReference type="GO" id="GO:0004540">
    <property type="term" value="F:RNA nuclease activity"/>
    <property type="evidence" value="ECO:0007669"/>
    <property type="project" value="InterPro"/>
</dbReference>
<dbReference type="InterPro" id="IPR043519">
    <property type="entry name" value="NT_sf"/>
</dbReference>
<dbReference type="CDD" id="cd05403">
    <property type="entry name" value="NT_KNTase_like"/>
    <property type="match status" value="1"/>
</dbReference>
<evidence type="ECO:0000256" key="4">
    <source>
        <dbReference type="ARBA" id="ARBA00022741"/>
    </source>
</evidence>
<dbReference type="eggNOG" id="arCOG01206">
    <property type="taxonomic scope" value="Archaea"/>
</dbReference>
<dbReference type="EMBL" id="CP002372">
    <property type="protein sequence ID" value="ADT83119.1"/>
    <property type="molecule type" value="Genomic_DNA"/>
</dbReference>
<accession>F0LHN5</accession>
<evidence type="ECO:0000256" key="2">
    <source>
        <dbReference type="ARBA" id="ARBA00022649"/>
    </source>
</evidence>
<dbReference type="Proteomes" id="UP000007478">
    <property type="component" value="Chromosome"/>
</dbReference>
<evidence type="ECO:0000313" key="7">
    <source>
        <dbReference type="EMBL" id="ADT83119.1"/>
    </source>
</evidence>
<proteinExistence type="predicted"/>
<dbReference type="Gene3D" id="3.30.460.10">
    <property type="entry name" value="Beta Polymerase, domain 2"/>
    <property type="match status" value="1"/>
</dbReference>
<dbReference type="InterPro" id="IPR051813">
    <property type="entry name" value="HepT_RNase_toxin"/>
</dbReference>
<dbReference type="SUPFAM" id="SSF81301">
    <property type="entry name" value="Nucleotidyltransferase"/>
    <property type="match status" value="1"/>
</dbReference>
<dbReference type="InterPro" id="IPR002934">
    <property type="entry name" value="Polymerase_NTP_transf_dom"/>
</dbReference>
<dbReference type="KEGG" id="tba:TERMP_00142"/>
<dbReference type="PANTHER" id="PTHR34139:SF1">
    <property type="entry name" value="RNASE MJ1380-RELATED"/>
    <property type="match status" value="1"/>
</dbReference>
<dbReference type="GO" id="GO:0016787">
    <property type="term" value="F:hydrolase activity"/>
    <property type="evidence" value="ECO:0007669"/>
    <property type="project" value="UniProtKB-KW"/>
</dbReference>
<reference evidence="7 8" key="1">
    <citation type="journal article" date="2011" name="J. Bacteriol.">
        <title>Complete genome sequence of the hyperthermophilic, piezophilic, heterotrophic, and carboxydotrophic archaeon Thermococcus barophilus MP.</title>
        <authorList>
            <person name="Vannier P."/>
            <person name="Marteinsson V.T."/>
            <person name="Fridjonsson O.H."/>
            <person name="Oger P."/>
            <person name="Jebbar M."/>
        </authorList>
    </citation>
    <scope>NUCLEOTIDE SEQUENCE [LARGE SCALE GENOMIC DNA]</scope>
    <source>
        <strain evidence="8">DSM 11836 / MP</strain>
    </source>
</reference>
<dbReference type="RefSeq" id="WP_013466417.1">
    <property type="nucleotide sequence ID" value="NC_014804.1"/>
</dbReference>
<dbReference type="AlphaFoldDB" id="F0LHN5"/>
<organism evidence="7 8">
    <name type="scientific">Thermococcus barophilus (strain DSM 11836 / MP)</name>
    <dbReference type="NCBI Taxonomy" id="391623"/>
    <lineage>
        <taxon>Archaea</taxon>
        <taxon>Methanobacteriati</taxon>
        <taxon>Methanobacteriota</taxon>
        <taxon>Thermococci</taxon>
        <taxon>Thermococcales</taxon>
        <taxon>Thermococcaceae</taxon>
        <taxon>Thermococcus</taxon>
    </lineage>
</organism>
<gene>
    <name evidence="7" type="ordered locus">TERMP_00142</name>
</gene>
<dbReference type="GO" id="GO:0000166">
    <property type="term" value="F:nucleotide binding"/>
    <property type="evidence" value="ECO:0007669"/>
    <property type="project" value="UniProtKB-KW"/>
</dbReference>
<dbReference type="InterPro" id="IPR008201">
    <property type="entry name" value="HepT-like"/>
</dbReference>
<evidence type="ECO:0000259" key="6">
    <source>
        <dbReference type="Pfam" id="PF01909"/>
    </source>
</evidence>
<evidence type="ECO:0000256" key="5">
    <source>
        <dbReference type="ARBA" id="ARBA00022801"/>
    </source>
</evidence>
<dbReference type="HOGENOM" id="CLU_1243025_0_0_2"/>
<keyword evidence="8" id="KW-1185">Reference proteome</keyword>
<dbReference type="GeneID" id="70537862"/>
<dbReference type="GO" id="GO:0016779">
    <property type="term" value="F:nucleotidyltransferase activity"/>
    <property type="evidence" value="ECO:0007669"/>
    <property type="project" value="InterPro"/>
</dbReference>
<sequence>MRTLEEIQKILQTHKEELYKKFGVKRIGIFGSYSRGEQKETSDIDILVEFGRPIGFIEFIKLQEYLESLLGVKVDLTTKKALKKPIRKQNSPRGEIHMRNPYLYIGDILRSIEKIKRYTAGMSFGDFMRDEKTIDAVLRNLEVIGEAAKNVPEEIKQKYPQIPWKEIAGMRDRLIHAYFGVDLEIVWQTIISDLPSWNLNYLKLSRRRVRNESSRFSSS</sequence>
<keyword evidence="1" id="KW-0597">Phosphoprotein</keyword>
<dbReference type="PATRIC" id="fig|391623.17.peg.143"/>
<dbReference type="eggNOG" id="arCOG05024">
    <property type="taxonomic scope" value="Archaea"/>
</dbReference>
<keyword evidence="3" id="KW-0540">Nuclease</keyword>
<keyword evidence="2" id="KW-1277">Toxin-antitoxin system</keyword>
<protein>
    <recommendedName>
        <fullName evidence="6">Polymerase nucleotidyl transferase domain-containing protein</fullName>
    </recommendedName>
</protein>
<keyword evidence="4" id="KW-0547">Nucleotide-binding</keyword>
<dbReference type="Pfam" id="PF01909">
    <property type="entry name" value="NTP_transf_2"/>
    <property type="match status" value="1"/>
</dbReference>
<dbReference type="GO" id="GO:0110001">
    <property type="term" value="C:toxin-antitoxin complex"/>
    <property type="evidence" value="ECO:0007669"/>
    <property type="project" value="InterPro"/>
</dbReference>
<evidence type="ECO:0000256" key="3">
    <source>
        <dbReference type="ARBA" id="ARBA00022722"/>
    </source>
</evidence>
<evidence type="ECO:0000313" key="8">
    <source>
        <dbReference type="Proteomes" id="UP000007478"/>
    </source>
</evidence>
<dbReference type="Pfam" id="PF01934">
    <property type="entry name" value="HepT-like"/>
    <property type="match status" value="1"/>
</dbReference>
<evidence type="ECO:0000256" key="1">
    <source>
        <dbReference type="ARBA" id="ARBA00022553"/>
    </source>
</evidence>